<evidence type="ECO:0000256" key="2">
    <source>
        <dbReference type="ARBA" id="ARBA00022730"/>
    </source>
</evidence>
<dbReference type="InterPro" id="IPR028333">
    <property type="entry name" value="Ribosomal_uS17_arc/euk"/>
</dbReference>
<comment type="caution">
    <text evidence="8">The sequence shown here is derived from an EMBL/GenBank/DDBJ whole genome shotgun (WGS) entry which is preliminary data.</text>
</comment>
<dbReference type="AlphaFoldDB" id="A0A401HBD5"/>
<protein>
    <recommendedName>
        <fullName evidence="6">Small ribosomal subunit protein uS17</fullName>
    </recommendedName>
</protein>
<dbReference type="Gene3D" id="2.40.50.1000">
    <property type="match status" value="1"/>
</dbReference>
<dbReference type="NCBIfam" id="TIGR03630">
    <property type="entry name" value="uS17_arch"/>
    <property type="match status" value="1"/>
</dbReference>
<dbReference type="PANTHER" id="PTHR10744:SF9">
    <property type="entry name" value="40S RIBOSOMAL PROTEIN S11-RELATED"/>
    <property type="match status" value="1"/>
</dbReference>
<dbReference type="GO" id="GO:0003735">
    <property type="term" value="F:structural constituent of ribosome"/>
    <property type="evidence" value="ECO:0007669"/>
    <property type="project" value="UniProtKB-UniRule"/>
</dbReference>
<evidence type="ECO:0000313" key="9">
    <source>
        <dbReference type="Proteomes" id="UP000291213"/>
    </source>
</evidence>
<comment type="similarity">
    <text evidence="1 6 7">Belongs to the universal ribosomal protein uS17 family.</text>
</comment>
<evidence type="ECO:0000256" key="4">
    <source>
        <dbReference type="ARBA" id="ARBA00022980"/>
    </source>
</evidence>
<evidence type="ECO:0000256" key="1">
    <source>
        <dbReference type="ARBA" id="ARBA00010254"/>
    </source>
</evidence>
<keyword evidence="2 6" id="KW-0699">rRNA-binding</keyword>
<dbReference type="Proteomes" id="UP000291213">
    <property type="component" value="Unassembled WGS sequence"/>
</dbReference>
<dbReference type="HAMAP" id="MF_01345_A">
    <property type="entry name" value="Ribosomal_uS17_A"/>
    <property type="match status" value="1"/>
</dbReference>
<dbReference type="InterPro" id="IPR012340">
    <property type="entry name" value="NA-bd_OB-fold"/>
</dbReference>
<dbReference type="PROSITE" id="PS00056">
    <property type="entry name" value="RIBOSOMAL_S17"/>
    <property type="match status" value="1"/>
</dbReference>
<proteinExistence type="inferred from homology"/>
<dbReference type="SUPFAM" id="SSF50249">
    <property type="entry name" value="Nucleic acid-binding proteins"/>
    <property type="match status" value="1"/>
</dbReference>
<reference evidence="8 9" key="1">
    <citation type="submission" date="2017-02" db="EMBL/GenBank/DDBJ databases">
        <title>isolation and characterization of a novel temperate virus Aeropyrum globular virus 1 infecting hyperthermophilic archaeon Aeropyrum.</title>
        <authorList>
            <person name="Yumiya M."/>
            <person name="Yoshida T."/>
            <person name="Sako Y."/>
        </authorList>
    </citation>
    <scope>NUCLEOTIDE SEQUENCE [LARGE SCALE GENOMIC DNA]</scope>
    <source>
        <strain evidence="8 9">YK1-12-2013</strain>
    </source>
</reference>
<dbReference type="InterPro" id="IPR019978">
    <property type="entry name" value="Ribosomal_uS17_archaeal"/>
</dbReference>
<dbReference type="EMBL" id="BDMD01000082">
    <property type="protein sequence ID" value="GBF09690.1"/>
    <property type="molecule type" value="Genomic_DNA"/>
</dbReference>
<dbReference type="GO" id="GO:0006412">
    <property type="term" value="P:translation"/>
    <property type="evidence" value="ECO:0007669"/>
    <property type="project" value="UniProtKB-UniRule"/>
</dbReference>
<dbReference type="NCBIfam" id="NF006345">
    <property type="entry name" value="PRK08572.1"/>
    <property type="match status" value="1"/>
</dbReference>
<dbReference type="PANTHER" id="PTHR10744">
    <property type="entry name" value="40S RIBOSOMAL PROTEIN S11 FAMILY MEMBER"/>
    <property type="match status" value="1"/>
</dbReference>
<dbReference type="Pfam" id="PF00366">
    <property type="entry name" value="Ribosomal_S17"/>
    <property type="match status" value="1"/>
</dbReference>
<comment type="function">
    <text evidence="6">One of the primary rRNA binding proteins, it binds specifically to the 5'-end of 16S ribosomal RNA.</text>
</comment>
<keyword evidence="4 6" id="KW-0689">Ribosomal protein</keyword>
<evidence type="ECO:0000256" key="6">
    <source>
        <dbReference type="HAMAP-Rule" id="MF_01345"/>
    </source>
</evidence>
<dbReference type="GO" id="GO:0019843">
    <property type="term" value="F:rRNA binding"/>
    <property type="evidence" value="ECO:0007669"/>
    <property type="project" value="UniProtKB-UniRule"/>
</dbReference>
<dbReference type="CDD" id="cd00364">
    <property type="entry name" value="Ribosomal_uS17"/>
    <property type="match status" value="1"/>
</dbReference>
<dbReference type="InterPro" id="IPR019979">
    <property type="entry name" value="Ribosomal_uS17_CS"/>
</dbReference>
<dbReference type="InterPro" id="IPR000266">
    <property type="entry name" value="Ribosomal_uS17"/>
</dbReference>
<dbReference type="PRINTS" id="PR00973">
    <property type="entry name" value="RIBOSOMALS17"/>
</dbReference>
<gene>
    <name evidence="6" type="primary">rps17</name>
    <name evidence="8" type="ORF">apy_14150</name>
</gene>
<accession>A0A401HBD5</accession>
<organism evidence="8 9">
    <name type="scientific">Aeropyrum pernix</name>
    <dbReference type="NCBI Taxonomy" id="56636"/>
    <lineage>
        <taxon>Archaea</taxon>
        <taxon>Thermoproteota</taxon>
        <taxon>Thermoprotei</taxon>
        <taxon>Desulfurococcales</taxon>
        <taxon>Desulfurococcaceae</taxon>
        <taxon>Aeropyrum</taxon>
    </lineage>
</organism>
<keyword evidence="3 6" id="KW-0694">RNA-binding</keyword>
<sequence length="120" mass="13747">MEGVPEVPKFKQVKNLKIPGVEPPEKVCSDPNCPWHGTLRVRGVLLEGVVAKARARRMVVVQHVYLYYDKKYNRYERRSKKIHAHLPDCISVKEGDVVVIGETRPISKTVKFTVLGVKRR</sequence>
<keyword evidence="5 6" id="KW-0687">Ribonucleoprotein</keyword>
<evidence type="ECO:0000313" key="8">
    <source>
        <dbReference type="EMBL" id="GBF09690.1"/>
    </source>
</evidence>
<evidence type="ECO:0000256" key="5">
    <source>
        <dbReference type="ARBA" id="ARBA00023274"/>
    </source>
</evidence>
<dbReference type="GO" id="GO:0022627">
    <property type="term" value="C:cytosolic small ribosomal subunit"/>
    <property type="evidence" value="ECO:0007669"/>
    <property type="project" value="UniProtKB-UniRule"/>
</dbReference>
<evidence type="ECO:0000256" key="7">
    <source>
        <dbReference type="RuleBase" id="RU003872"/>
    </source>
</evidence>
<evidence type="ECO:0000256" key="3">
    <source>
        <dbReference type="ARBA" id="ARBA00022884"/>
    </source>
</evidence>
<name>A0A401HBD5_AERPX</name>
<comment type="subunit">
    <text evidence="6">Part of the 30S ribosomal subunit.</text>
</comment>